<comment type="caution">
    <text evidence="3">The sequence shown here is derived from an EMBL/GenBank/DDBJ whole genome shotgun (WGS) entry which is preliminary data.</text>
</comment>
<comment type="similarity">
    <text evidence="1">Belongs to the group II decarboxylase family.</text>
</comment>
<dbReference type="PANTHER" id="PTHR46101:SF16">
    <property type="entry name" value="HISTIDINE DECARBOXYLASE-LIKE"/>
    <property type="match status" value="1"/>
</dbReference>
<keyword evidence="4" id="KW-1185">Reference proteome</keyword>
<organism evidence="3 4">
    <name type="scientific">Solanum commersonii</name>
    <name type="common">Commerson's wild potato</name>
    <name type="synonym">Commerson's nightshade</name>
    <dbReference type="NCBI Taxonomy" id="4109"/>
    <lineage>
        <taxon>Eukaryota</taxon>
        <taxon>Viridiplantae</taxon>
        <taxon>Streptophyta</taxon>
        <taxon>Embryophyta</taxon>
        <taxon>Tracheophyta</taxon>
        <taxon>Spermatophyta</taxon>
        <taxon>Magnoliopsida</taxon>
        <taxon>eudicotyledons</taxon>
        <taxon>Gunneridae</taxon>
        <taxon>Pentapetalae</taxon>
        <taxon>asterids</taxon>
        <taxon>lamiids</taxon>
        <taxon>Solanales</taxon>
        <taxon>Solanaceae</taxon>
        <taxon>Solanoideae</taxon>
        <taxon>Solaneae</taxon>
        <taxon>Solanum</taxon>
    </lineage>
</organism>
<keyword evidence="2" id="KW-0210">Decarboxylase</keyword>
<evidence type="ECO:0000256" key="1">
    <source>
        <dbReference type="ARBA" id="ARBA00009533"/>
    </source>
</evidence>
<keyword evidence="2" id="KW-0456">Lyase</keyword>
<evidence type="ECO:0000256" key="2">
    <source>
        <dbReference type="ARBA" id="ARBA00022793"/>
    </source>
</evidence>
<evidence type="ECO:0000313" key="4">
    <source>
        <dbReference type="Proteomes" id="UP000824120"/>
    </source>
</evidence>
<proteinExistence type="inferred from homology"/>
<accession>A0A9J5XW96</accession>
<sequence>MLVAHGRLYTKDRMIHWRMSVNPDFEPSPRSLARRCLLLNRDNKKQNVSQSGTSPRMNLQLEVKEPGLKNDGPSLDTILVNYLDTFTQRVNFHFGYPVNICYDHHATSAPLLQFHLNNCGDPFLQNTVDFYSKDFEVAVLNWFAQFWEIEKDQYVMEWKKLEREIKERMNDNSLY</sequence>
<gene>
    <name evidence="3" type="ORF">H5410_042524</name>
</gene>
<dbReference type="InterPro" id="IPR051151">
    <property type="entry name" value="Group_II_Decarboxylase"/>
</dbReference>
<dbReference type="Proteomes" id="UP000824120">
    <property type="component" value="Chromosome 8"/>
</dbReference>
<reference evidence="3 4" key="1">
    <citation type="submission" date="2020-09" db="EMBL/GenBank/DDBJ databases">
        <title>De no assembly of potato wild relative species, Solanum commersonii.</title>
        <authorList>
            <person name="Cho K."/>
        </authorList>
    </citation>
    <scope>NUCLEOTIDE SEQUENCE [LARGE SCALE GENOMIC DNA]</scope>
    <source>
        <strain evidence="3">LZ3.2</strain>
        <tissue evidence="3">Leaf</tissue>
    </source>
</reference>
<dbReference type="AlphaFoldDB" id="A0A9J5XW96"/>
<dbReference type="GO" id="GO:0016831">
    <property type="term" value="F:carboxy-lyase activity"/>
    <property type="evidence" value="ECO:0007669"/>
    <property type="project" value="UniProtKB-KW"/>
</dbReference>
<dbReference type="PANTHER" id="PTHR46101">
    <property type="match status" value="1"/>
</dbReference>
<protein>
    <submittedName>
        <fullName evidence="3">Uncharacterized protein</fullName>
    </submittedName>
</protein>
<evidence type="ECO:0000313" key="3">
    <source>
        <dbReference type="EMBL" id="KAG5592010.1"/>
    </source>
</evidence>
<dbReference type="OrthoDB" id="1432993at2759"/>
<name>A0A9J5XW96_SOLCO</name>
<dbReference type="EMBL" id="JACXVP010000008">
    <property type="protein sequence ID" value="KAG5592010.1"/>
    <property type="molecule type" value="Genomic_DNA"/>
</dbReference>